<keyword evidence="3" id="KW-0819">tRNA processing</keyword>
<dbReference type="AlphaFoldDB" id="A0A2K2U1Y2"/>
<name>A0A2K2U1Y2_9ACTN</name>
<feature type="domain" description="tRNA nucleotidyltransferase/poly(A) polymerase RNA and SrmB- binding" evidence="11">
    <location>
        <begin position="190"/>
        <end position="247"/>
    </location>
</feature>
<gene>
    <name evidence="12" type="ORF">C2L80_12605</name>
</gene>
<dbReference type="InterPro" id="IPR032828">
    <property type="entry name" value="PolyA_RNA-bd"/>
</dbReference>
<accession>A0A2K2U1Y2</accession>
<comment type="caution">
    <text evidence="12">The sequence shown here is derived from an EMBL/GenBank/DDBJ whole genome shotgun (WGS) entry which is preliminary data.</text>
</comment>
<dbReference type="Gene3D" id="1.10.246.80">
    <property type="match status" value="1"/>
</dbReference>
<evidence type="ECO:0000256" key="8">
    <source>
        <dbReference type="RuleBase" id="RU003953"/>
    </source>
</evidence>
<evidence type="ECO:0000256" key="3">
    <source>
        <dbReference type="ARBA" id="ARBA00022694"/>
    </source>
</evidence>
<evidence type="ECO:0000256" key="1">
    <source>
        <dbReference type="ARBA" id="ARBA00001946"/>
    </source>
</evidence>
<dbReference type="RefSeq" id="WP_103263322.1">
    <property type="nucleotide sequence ID" value="NZ_PPEL01000116.1"/>
</dbReference>
<protein>
    <submittedName>
        <fullName evidence="12">Polynucleotide adenylyltransferase</fullName>
    </submittedName>
</protein>
<comment type="cofactor">
    <cofactor evidence="1">
        <name>Mg(2+)</name>
        <dbReference type="ChEBI" id="CHEBI:18420"/>
    </cofactor>
</comment>
<dbReference type="Proteomes" id="UP000236488">
    <property type="component" value="Unassembled WGS sequence"/>
</dbReference>
<evidence type="ECO:0000259" key="11">
    <source>
        <dbReference type="Pfam" id="PF12627"/>
    </source>
</evidence>
<evidence type="ECO:0000256" key="6">
    <source>
        <dbReference type="ARBA" id="ARBA00022741"/>
    </source>
</evidence>
<dbReference type="InterPro" id="IPR043519">
    <property type="entry name" value="NT_sf"/>
</dbReference>
<dbReference type="Pfam" id="PF01743">
    <property type="entry name" value="PolyA_pol"/>
    <property type="match status" value="1"/>
</dbReference>
<dbReference type="Gene3D" id="3.30.460.10">
    <property type="entry name" value="Beta Polymerase, domain 2"/>
    <property type="match status" value="1"/>
</dbReference>
<evidence type="ECO:0000256" key="5">
    <source>
        <dbReference type="ARBA" id="ARBA00022723"/>
    </source>
</evidence>
<evidence type="ECO:0000256" key="7">
    <source>
        <dbReference type="ARBA" id="ARBA00022842"/>
    </source>
</evidence>
<dbReference type="GO" id="GO:0000166">
    <property type="term" value="F:nucleotide binding"/>
    <property type="evidence" value="ECO:0007669"/>
    <property type="project" value="UniProtKB-KW"/>
</dbReference>
<dbReference type="Pfam" id="PF01966">
    <property type="entry name" value="HD"/>
    <property type="match status" value="1"/>
</dbReference>
<dbReference type="InterPro" id="IPR050264">
    <property type="entry name" value="Bact_CCA-adding_enz_type3_sf"/>
</dbReference>
<proteinExistence type="inferred from homology"/>
<dbReference type="Gene3D" id="1.10.3090.10">
    <property type="entry name" value="cca-adding enzyme, domain 2"/>
    <property type="match status" value="1"/>
</dbReference>
<evidence type="ECO:0000256" key="2">
    <source>
        <dbReference type="ARBA" id="ARBA00022679"/>
    </source>
</evidence>
<evidence type="ECO:0000259" key="9">
    <source>
        <dbReference type="Pfam" id="PF01743"/>
    </source>
</evidence>
<keyword evidence="4 12" id="KW-0548">Nucleotidyltransferase</keyword>
<feature type="domain" description="HD" evidence="10">
    <location>
        <begin position="279"/>
        <end position="347"/>
    </location>
</feature>
<dbReference type="GO" id="GO:0000049">
    <property type="term" value="F:tRNA binding"/>
    <property type="evidence" value="ECO:0007669"/>
    <property type="project" value="TreeGrafter"/>
</dbReference>
<dbReference type="InterPro" id="IPR003607">
    <property type="entry name" value="HD/PDEase_dom"/>
</dbReference>
<feature type="domain" description="Poly A polymerase head" evidence="9">
    <location>
        <begin position="39"/>
        <end position="163"/>
    </location>
</feature>
<evidence type="ECO:0000313" key="12">
    <source>
        <dbReference type="EMBL" id="PNV64323.1"/>
    </source>
</evidence>
<evidence type="ECO:0000256" key="4">
    <source>
        <dbReference type="ARBA" id="ARBA00022695"/>
    </source>
</evidence>
<keyword evidence="8" id="KW-0694">RNA-binding</keyword>
<dbReference type="InterPro" id="IPR002646">
    <property type="entry name" value="PolA_pol_head_dom"/>
</dbReference>
<dbReference type="CDD" id="cd05398">
    <property type="entry name" value="NT_ClassII-CCAase"/>
    <property type="match status" value="1"/>
</dbReference>
<evidence type="ECO:0000313" key="13">
    <source>
        <dbReference type="Proteomes" id="UP000236488"/>
    </source>
</evidence>
<dbReference type="InterPro" id="IPR006674">
    <property type="entry name" value="HD_domain"/>
</dbReference>
<dbReference type="PANTHER" id="PTHR46173:SF1">
    <property type="entry name" value="CCA TRNA NUCLEOTIDYLTRANSFERASE 1, MITOCHONDRIAL"/>
    <property type="match status" value="1"/>
</dbReference>
<sequence length="471" mass="50540">MPEPASQKKDAAQPAAVIALPPTALCVLDVLEGAGHEAWAVGGCVRDALLGRPSGDVDVASSATWREAQRAFEARGLRTHETGTKHGTLTVIADGSPVEVTTYRADGPYDEDARHPKSVSFVRSIEEDLARRDFTMNALAYHPRRGLLDPYGGRADLDAGIIRAVGDPARRFSEDALRILRACRFAAQLGFRIEEKTFEGMLANKGLLVRVSTERTTREIEKLLVGRFAGSALLSCVDVLAAVLPELVAMKGFDQRTPYHVHDVLEHTAHVVDATPPQPLVRWAALFHDMGKPALFFADARGIGHFYGHPALSASMARGAMARLSLSSAFAARVLELVRRHDDALSPTPKSVRRMLASLGGDVELFRALCDLKRGDAAGQAPFCRSRIKEVDAVEALLDDILAADEAFSLGHLAVNGRTVLALGAEPGPIVGQALDAALDAVIDGEAPNDPGALRAFLAEWLAEHADKARS</sequence>
<comment type="similarity">
    <text evidence="8">Belongs to the tRNA nucleotidyltransferase/poly(A) polymerase family.</text>
</comment>
<keyword evidence="6" id="KW-0547">Nucleotide-binding</keyword>
<organism evidence="12 13">
    <name type="scientific">Rubneribacter badeniensis</name>
    <dbReference type="NCBI Taxonomy" id="2070688"/>
    <lineage>
        <taxon>Bacteria</taxon>
        <taxon>Bacillati</taxon>
        <taxon>Actinomycetota</taxon>
        <taxon>Coriobacteriia</taxon>
        <taxon>Eggerthellales</taxon>
        <taxon>Eggerthellaceae</taxon>
        <taxon>Rubneribacter</taxon>
    </lineage>
</organism>
<reference evidence="12 13" key="1">
    <citation type="journal article" date="2018" name="Int. J. Syst. Evol. Microbiol.">
        <title>Rubneribacter badeniensis gen. nov., sp. nov. and Enteroscipio rubneri gen. nov., sp. nov., new members of the Eggerthellaceae isolated from human faeces.</title>
        <authorList>
            <person name="Danylec N."/>
            <person name="Gobl A."/>
            <person name="Stoll D.A."/>
            <person name="Hetzer B."/>
            <person name="Kulling S.E."/>
            <person name="Huch M."/>
        </authorList>
    </citation>
    <scope>NUCLEOTIDE SEQUENCE [LARGE SCALE GENOMIC DNA]</scope>
    <source>
        <strain evidence="12 13">ResAG-85</strain>
    </source>
</reference>
<dbReference type="PANTHER" id="PTHR46173">
    <property type="entry name" value="CCA TRNA NUCLEOTIDYLTRANSFERASE 1, MITOCHONDRIAL"/>
    <property type="match status" value="1"/>
</dbReference>
<dbReference type="GO" id="GO:0016779">
    <property type="term" value="F:nucleotidyltransferase activity"/>
    <property type="evidence" value="ECO:0007669"/>
    <property type="project" value="UniProtKB-KW"/>
</dbReference>
<dbReference type="SUPFAM" id="SSF81301">
    <property type="entry name" value="Nucleotidyltransferase"/>
    <property type="match status" value="1"/>
</dbReference>
<keyword evidence="13" id="KW-1185">Reference proteome</keyword>
<dbReference type="GO" id="GO:0046872">
    <property type="term" value="F:metal ion binding"/>
    <property type="evidence" value="ECO:0007669"/>
    <property type="project" value="UniProtKB-KW"/>
</dbReference>
<dbReference type="Pfam" id="PF12627">
    <property type="entry name" value="PolyA_pol_RNAbd"/>
    <property type="match status" value="1"/>
</dbReference>
<evidence type="ECO:0000259" key="10">
    <source>
        <dbReference type="Pfam" id="PF01966"/>
    </source>
</evidence>
<keyword evidence="7" id="KW-0460">Magnesium</keyword>
<dbReference type="CDD" id="cd00077">
    <property type="entry name" value="HDc"/>
    <property type="match status" value="1"/>
</dbReference>
<dbReference type="EMBL" id="PPEL01000116">
    <property type="protein sequence ID" value="PNV64323.1"/>
    <property type="molecule type" value="Genomic_DNA"/>
</dbReference>
<keyword evidence="2 8" id="KW-0808">Transferase</keyword>
<dbReference type="GO" id="GO:0008033">
    <property type="term" value="P:tRNA processing"/>
    <property type="evidence" value="ECO:0007669"/>
    <property type="project" value="UniProtKB-KW"/>
</dbReference>
<dbReference type="SUPFAM" id="SSF81891">
    <property type="entry name" value="Poly A polymerase C-terminal region-like"/>
    <property type="match status" value="1"/>
</dbReference>
<keyword evidence="5" id="KW-0479">Metal-binding</keyword>